<keyword evidence="2" id="KW-1185">Reference proteome</keyword>
<dbReference type="Proteomes" id="UP001397290">
    <property type="component" value="Unassembled WGS sequence"/>
</dbReference>
<dbReference type="Gene3D" id="1.10.600.10">
    <property type="entry name" value="Farnesyl Diphosphate Synthase"/>
    <property type="match status" value="1"/>
</dbReference>
<dbReference type="InterPro" id="IPR008949">
    <property type="entry name" value="Isoprenoid_synthase_dom_sf"/>
</dbReference>
<dbReference type="Pfam" id="PF19086">
    <property type="entry name" value="Terpene_syn_C_2"/>
    <property type="match status" value="1"/>
</dbReference>
<sequence>MKSILRDGPVADLVQFDGLVPPELLQTAIRAQRILAEDLMPLKKSILEPHHLQAVIDTLDLYFDNQWEEGKVFTTRPTLRTILNTRGFTIGIHAPGLLAMTSAEAQLYRTNDPCLMQVAVLIALFNDVAGLYKDIDSLENKDDGSVTLNLVLATMREKRLSEKEAVQSIICDLNYFCRNFEFFIDAYESSSRQFYHNVLRLCFNMYDYHLIGADDQTNHRYGWGTDRYVTH</sequence>
<protein>
    <recommendedName>
        <fullName evidence="3">Terpenoid synthase</fullName>
    </recommendedName>
</protein>
<comment type="caution">
    <text evidence="1">The sequence shown here is derived from an EMBL/GenBank/DDBJ whole genome shotgun (WGS) entry which is preliminary data.</text>
</comment>
<name>A0AAW0S7F7_9HYPO</name>
<accession>A0AAW0S7F7</accession>
<organism evidence="1 2">
    <name type="scientific">Beauveria asiatica</name>
    <dbReference type="NCBI Taxonomy" id="1069075"/>
    <lineage>
        <taxon>Eukaryota</taxon>
        <taxon>Fungi</taxon>
        <taxon>Dikarya</taxon>
        <taxon>Ascomycota</taxon>
        <taxon>Pezizomycotina</taxon>
        <taxon>Sordariomycetes</taxon>
        <taxon>Hypocreomycetidae</taxon>
        <taxon>Hypocreales</taxon>
        <taxon>Cordycipitaceae</taxon>
        <taxon>Beauveria</taxon>
    </lineage>
</organism>
<proteinExistence type="predicted"/>
<evidence type="ECO:0008006" key="3">
    <source>
        <dbReference type="Google" id="ProtNLM"/>
    </source>
</evidence>
<dbReference type="AlphaFoldDB" id="A0AAW0S7F7"/>
<gene>
    <name evidence="1" type="ORF">G3M48_006353</name>
</gene>
<dbReference type="EMBL" id="JAAHCF010000043">
    <property type="protein sequence ID" value="KAK8149621.1"/>
    <property type="molecule type" value="Genomic_DNA"/>
</dbReference>
<evidence type="ECO:0000313" key="1">
    <source>
        <dbReference type="EMBL" id="KAK8149621.1"/>
    </source>
</evidence>
<reference evidence="1 2" key="1">
    <citation type="submission" date="2020-02" db="EMBL/GenBank/DDBJ databases">
        <title>Comparative genomics of the hypocrealean fungal genus Beauvera.</title>
        <authorList>
            <person name="Showalter D.N."/>
            <person name="Bushley K.E."/>
            <person name="Rehner S.A."/>
        </authorList>
    </citation>
    <scope>NUCLEOTIDE SEQUENCE [LARGE SCALE GENOMIC DNA]</scope>
    <source>
        <strain evidence="1 2">ARSEF4384</strain>
    </source>
</reference>
<dbReference type="SUPFAM" id="SSF48576">
    <property type="entry name" value="Terpenoid synthases"/>
    <property type="match status" value="1"/>
</dbReference>
<evidence type="ECO:0000313" key="2">
    <source>
        <dbReference type="Proteomes" id="UP001397290"/>
    </source>
</evidence>